<reference evidence="1 2" key="1">
    <citation type="submission" date="2022-03" db="EMBL/GenBank/DDBJ databases">
        <title>Genomic signatures underlying metal tolerance in selected Arctic bacterial isolates.</title>
        <authorList>
            <person name="Thomas F.A."/>
            <person name="Venkatachalam S."/>
            <person name="Krishnan K.P."/>
        </authorList>
    </citation>
    <scope>NUCLEOTIDE SEQUENCE [LARGE SCALE GENOMIC DNA]</scope>
    <source>
        <strain evidence="1 2">HM116</strain>
    </source>
</reference>
<dbReference type="EMBL" id="JAKVTW010000015">
    <property type="protein sequence ID" value="MCH4813020.1"/>
    <property type="molecule type" value="Genomic_DNA"/>
</dbReference>
<accession>A0ABS9SAA0</accession>
<dbReference type="Gene3D" id="3.30.420.310">
    <property type="entry name" value="2-keto-3-deoxy-galactonokinase, C-terminal domain"/>
    <property type="match status" value="1"/>
</dbReference>
<dbReference type="InterPro" id="IPR042258">
    <property type="entry name" value="DGOK_N"/>
</dbReference>
<proteinExistence type="predicted"/>
<organism evidence="1 2">
    <name type="scientific">Vreelandella neptunia</name>
    <dbReference type="NCBI Taxonomy" id="115551"/>
    <lineage>
        <taxon>Bacteria</taxon>
        <taxon>Pseudomonadati</taxon>
        <taxon>Pseudomonadota</taxon>
        <taxon>Gammaproteobacteria</taxon>
        <taxon>Oceanospirillales</taxon>
        <taxon>Halomonadaceae</taxon>
        <taxon>Vreelandella</taxon>
    </lineage>
</organism>
<protein>
    <submittedName>
        <fullName evidence="1">2-dehydro-3-deoxygalactonokinase</fullName>
    </submittedName>
</protein>
<dbReference type="Gene3D" id="3.30.420.300">
    <property type="entry name" value="2-keto-3-deoxy-galactonokinase, substrate binding domain"/>
    <property type="match status" value="1"/>
</dbReference>
<dbReference type="Proteomes" id="UP001320609">
    <property type="component" value="Unassembled WGS sequence"/>
</dbReference>
<dbReference type="InterPro" id="IPR042257">
    <property type="entry name" value="DGOK_C"/>
</dbReference>
<sequence>MGSTVISEATELASKLSWIAADWGSSNLRVWGLDKDDQVIAQASSDKGMLALKANEYEAELRRLVADWLPASERIDVMVCGMAGARQGWLEAAYLPVPTRLDQLSQGAVTPTLSGNKLRVYLLPGLSQTRSTATHFDVMRGEETQLAGLVADSPDFTGLACLPGTHAKWATLEAGAVRGFSTYLTGELYQLLSNQSVLKHSVSNSSAASEDLSDAVCRDAFISAVSEIHASPESFSSRLFGLRAQDLLDGRLPSGTTRGAVLAARLSGLAIGLELAGACRERTNNAPIMLIGNQTLSQRYTLALNAIGYQTQHVDGDTAVLAGLRLAHHALKAESH</sequence>
<dbReference type="Pfam" id="PF05035">
    <property type="entry name" value="DGOK"/>
    <property type="match status" value="1"/>
</dbReference>
<gene>
    <name evidence="1" type="ORF">MLE19_16930</name>
</gene>
<keyword evidence="2" id="KW-1185">Reference proteome</keyword>
<evidence type="ECO:0000313" key="2">
    <source>
        <dbReference type="Proteomes" id="UP001320609"/>
    </source>
</evidence>
<dbReference type="InterPro" id="IPR007729">
    <property type="entry name" value="DGOK"/>
</dbReference>
<name>A0ABS9SAA0_9GAMM</name>
<evidence type="ECO:0000313" key="1">
    <source>
        <dbReference type="EMBL" id="MCH4813020.1"/>
    </source>
</evidence>
<dbReference type="RefSeq" id="WP_240719306.1">
    <property type="nucleotide sequence ID" value="NZ_JAKVTW010000015.1"/>
</dbReference>
<comment type="caution">
    <text evidence="1">The sequence shown here is derived from an EMBL/GenBank/DDBJ whole genome shotgun (WGS) entry which is preliminary data.</text>
</comment>